<sequence length="249" mass="26604">MNRMTRSAGARLCAVSILAALAVTSLAACAGTPATFAPGVAGAATVPPATSAAAPAGAAAATSTVDDLRRLIDGHQLTELRTTYNATYGASLLFYADKLSYYVALFHGKEFWRAIQTDSYDEAEAVYRTFAEQTQKLAQVDIDAMRLAAGKRYTEQMLALNQQRLQNLQQDAEYQRRQARQVAEQQQQAQQQAVALTADLRNTSSQLEALKQRIRELESQQADPSLTLPPPGAPAAPAPASSAPPAPSP</sequence>
<reference evidence="3 4" key="1">
    <citation type="submission" date="2018-05" db="EMBL/GenBank/DDBJ databases">
        <title>Genomic Encyclopedia of Type Strains, Phase IV (KMG-IV): sequencing the most valuable type-strain genomes for metagenomic binning, comparative biology and taxonomic classification.</title>
        <authorList>
            <person name="Goeker M."/>
        </authorList>
    </citation>
    <scope>NUCLEOTIDE SEQUENCE [LARGE SCALE GENOMIC DNA]</scope>
    <source>
        <strain evidence="3 4">DSM 14263</strain>
    </source>
</reference>
<organism evidence="3 4">
    <name type="scientific">Fulvimonas soli</name>
    <dbReference type="NCBI Taxonomy" id="155197"/>
    <lineage>
        <taxon>Bacteria</taxon>
        <taxon>Pseudomonadati</taxon>
        <taxon>Pseudomonadota</taxon>
        <taxon>Gammaproteobacteria</taxon>
        <taxon>Lysobacterales</taxon>
        <taxon>Rhodanobacteraceae</taxon>
        <taxon>Fulvimonas</taxon>
    </lineage>
</organism>
<proteinExistence type="predicted"/>
<dbReference type="EMBL" id="QGHC01000008">
    <property type="protein sequence ID" value="PWK85857.1"/>
    <property type="molecule type" value="Genomic_DNA"/>
</dbReference>
<dbReference type="InterPro" id="IPR021350">
    <property type="entry name" value="DUF2968"/>
</dbReference>
<feature type="compositionally biased region" description="Pro residues" evidence="1">
    <location>
        <begin position="227"/>
        <end position="249"/>
    </location>
</feature>
<evidence type="ECO:0000256" key="1">
    <source>
        <dbReference type="SAM" id="MobiDB-lite"/>
    </source>
</evidence>
<evidence type="ECO:0000313" key="3">
    <source>
        <dbReference type="EMBL" id="PWK85857.1"/>
    </source>
</evidence>
<name>A0A316I5W1_9GAMM</name>
<evidence type="ECO:0000256" key="2">
    <source>
        <dbReference type="SAM" id="SignalP"/>
    </source>
</evidence>
<dbReference type="OrthoDB" id="5952682at2"/>
<feature type="signal peptide" evidence="2">
    <location>
        <begin position="1"/>
        <end position="30"/>
    </location>
</feature>
<dbReference type="AlphaFoldDB" id="A0A316I5W1"/>
<dbReference type="RefSeq" id="WP_109723983.1">
    <property type="nucleotide sequence ID" value="NZ_MSZV01000013.1"/>
</dbReference>
<keyword evidence="2" id="KW-0732">Signal</keyword>
<feature type="chain" id="PRO_5016433503" description="DUF2968 family protein" evidence="2">
    <location>
        <begin position="31"/>
        <end position="249"/>
    </location>
</feature>
<accession>A0A316I5W1</accession>
<protein>
    <recommendedName>
        <fullName evidence="5">DUF2968 family protein</fullName>
    </recommendedName>
</protein>
<keyword evidence="4" id="KW-1185">Reference proteome</keyword>
<comment type="caution">
    <text evidence="3">The sequence shown here is derived from an EMBL/GenBank/DDBJ whole genome shotgun (WGS) entry which is preliminary data.</text>
</comment>
<dbReference type="Pfam" id="PF11180">
    <property type="entry name" value="DUF2968"/>
    <property type="match status" value="1"/>
</dbReference>
<feature type="region of interest" description="Disordered" evidence="1">
    <location>
        <begin position="212"/>
        <end position="249"/>
    </location>
</feature>
<dbReference type="PROSITE" id="PS51257">
    <property type="entry name" value="PROKAR_LIPOPROTEIN"/>
    <property type="match status" value="1"/>
</dbReference>
<evidence type="ECO:0008006" key="5">
    <source>
        <dbReference type="Google" id="ProtNLM"/>
    </source>
</evidence>
<gene>
    <name evidence="3" type="ORF">C7456_108153</name>
</gene>
<dbReference type="Proteomes" id="UP000245812">
    <property type="component" value="Unassembled WGS sequence"/>
</dbReference>
<evidence type="ECO:0000313" key="4">
    <source>
        <dbReference type="Proteomes" id="UP000245812"/>
    </source>
</evidence>